<dbReference type="RefSeq" id="WP_347923237.1">
    <property type="nucleotide sequence ID" value="NZ_CP157199.1"/>
</dbReference>
<evidence type="ECO:0000256" key="1">
    <source>
        <dbReference type="SAM" id="SignalP"/>
    </source>
</evidence>
<sequence length="223" mass="24528">MKNKQLTLLVALSMLFVTITQAQHTSYDIKNGFGIGGGVSLFNIKTDNFITTQGNGFVVALAATVDIPNRWYNASYGMQISESTLEISGRMTDDVAGNEQIEYKLMAAQLGFLFHAKVIGNNFTIDAGPQLQYNGDLDFKNSQQEDYFINGYNGLSASHITEMSKFNVNGAIGMTAGIGPIKLRAQYVYGFLNMFEKLNSNIVGVDDFKGNPETIMFTAIFTF</sequence>
<feature type="chain" id="PRO_5043571279" description="Outer membrane protein beta-barrel domain-containing protein" evidence="1">
    <location>
        <begin position="23"/>
        <end position="223"/>
    </location>
</feature>
<feature type="signal peptide" evidence="1">
    <location>
        <begin position="1"/>
        <end position="22"/>
    </location>
</feature>
<accession>A0AAU7BS98</accession>
<proteinExistence type="predicted"/>
<protein>
    <recommendedName>
        <fullName evidence="3">Outer membrane protein beta-barrel domain-containing protein</fullName>
    </recommendedName>
</protein>
<organism evidence="2">
    <name type="scientific">Pontimicrobium sp. SW4</name>
    <dbReference type="NCBI Taxonomy" id="3153519"/>
    <lineage>
        <taxon>Bacteria</taxon>
        <taxon>Pseudomonadati</taxon>
        <taxon>Bacteroidota</taxon>
        <taxon>Flavobacteriia</taxon>
        <taxon>Flavobacteriales</taxon>
        <taxon>Flavobacteriaceae</taxon>
        <taxon>Pontimicrobium</taxon>
    </lineage>
</organism>
<dbReference type="EMBL" id="CP157199">
    <property type="protein sequence ID" value="XBG61011.1"/>
    <property type="molecule type" value="Genomic_DNA"/>
</dbReference>
<dbReference type="AlphaFoldDB" id="A0AAU7BS98"/>
<evidence type="ECO:0000313" key="2">
    <source>
        <dbReference type="EMBL" id="XBG61011.1"/>
    </source>
</evidence>
<gene>
    <name evidence="2" type="ORF">ABGB03_14205</name>
</gene>
<keyword evidence="1" id="KW-0732">Signal</keyword>
<reference evidence="2" key="1">
    <citation type="submission" date="2024-05" db="EMBL/GenBank/DDBJ databases">
        <title>Pontimicrobium maritimus sp. nov., isolated form sea water.</title>
        <authorList>
            <person name="Muhammad N."/>
            <person name="Vuong T.Q."/>
            <person name="Han H.L."/>
            <person name="Kim S.-G."/>
        </authorList>
    </citation>
    <scope>NUCLEOTIDE SEQUENCE</scope>
    <source>
        <strain evidence="2">SW4</strain>
    </source>
</reference>
<name>A0AAU7BS98_9FLAO</name>
<evidence type="ECO:0008006" key="3">
    <source>
        <dbReference type="Google" id="ProtNLM"/>
    </source>
</evidence>